<reference evidence="3 4" key="1">
    <citation type="submission" date="2024-03" db="EMBL/GenBank/DDBJ databases">
        <title>Complete Genome Sequence and Annotation of Ignatzschineria larvae DSM 13226.</title>
        <authorList>
            <person name="Cantrell E."/>
            <person name="Burcham Z.M."/>
        </authorList>
    </citation>
    <scope>NUCLEOTIDE SEQUENCE [LARGE SCALE GENOMIC DNA]</scope>
    <source>
        <strain evidence="3 4">DSM 13226</strain>
    </source>
</reference>
<accession>A0ABZ3BYC4</accession>
<feature type="region of interest" description="Disordered" evidence="1">
    <location>
        <begin position="1"/>
        <end position="80"/>
    </location>
</feature>
<evidence type="ECO:0000313" key="4">
    <source>
        <dbReference type="Proteomes" id="UP001449178"/>
    </source>
</evidence>
<organism evidence="3 4">
    <name type="scientific">Ignatzschineria larvae DSM 13226</name>
    <dbReference type="NCBI Taxonomy" id="1111732"/>
    <lineage>
        <taxon>Bacteria</taxon>
        <taxon>Pseudomonadati</taxon>
        <taxon>Pseudomonadota</taxon>
        <taxon>Gammaproteobacteria</taxon>
        <taxon>Cardiobacteriales</taxon>
        <taxon>Ignatzschineriaceae</taxon>
        <taxon>Ignatzschineria</taxon>
    </lineage>
</organism>
<feature type="transmembrane region" description="Helical" evidence="2">
    <location>
        <begin position="222"/>
        <end position="247"/>
    </location>
</feature>
<dbReference type="EMBL" id="CP150637">
    <property type="protein sequence ID" value="WZW87097.1"/>
    <property type="molecule type" value="Genomic_DNA"/>
</dbReference>
<evidence type="ECO:0000313" key="3">
    <source>
        <dbReference type="EMBL" id="WZW87097.1"/>
    </source>
</evidence>
<dbReference type="SUPFAM" id="SSF48452">
    <property type="entry name" value="TPR-like"/>
    <property type="match status" value="1"/>
</dbReference>
<name>A0ABZ3BYC4_9GAMM</name>
<evidence type="ECO:0000256" key="2">
    <source>
        <dbReference type="SAM" id="Phobius"/>
    </source>
</evidence>
<dbReference type="RefSeq" id="WP_156923247.1">
    <property type="nucleotide sequence ID" value="NZ_AZOD01000009.1"/>
</dbReference>
<protein>
    <recommendedName>
        <fullName evidence="5">Tetratricopeptide repeat protein</fullName>
    </recommendedName>
</protein>
<keyword evidence="2" id="KW-0812">Transmembrane</keyword>
<evidence type="ECO:0008006" key="5">
    <source>
        <dbReference type="Google" id="ProtNLM"/>
    </source>
</evidence>
<evidence type="ECO:0000256" key="1">
    <source>
        <dbReference type="SAM" id="MobiDB-lite"/>
    </source>
</evidence>
<sequence length="482" mass="52892">MKSDSKAIPSNKQDANDKTLVTGAPSSNEARSIADESMEIQNSVQEQLQDESVTIGSLHENDDSDENDLTLSSINDGNTRHLYNDVTFEPEHLEEKGTLEFSIHNTAQESLLAENTPEQFSVADDQELLQKAIDTIPAMHAEPKLITEQDDIRREPQLRETQGFSEEHFSAVADQSAMPAEPLAMLGGSVENPTQAAEEENEATAQDKPPVKKQRGSKLGMGWFQGFSLFIAFLVFSALAVFAYFMLGDKPLYDGDVPKYVVIGNEDSGAMAALNPAIPEEVRQQYIYVPKVTRTEDLEILQERPVLDATQDAKVTKVELANNMDGSEEVVVSEENTETNHGSLGLELLSVDHNATGLSAEDLALIDGFLLQGDIAYEQGIYVGVNQDDAYHYYQSALAIDPNNAQAQQGIANIANVYYASARDAYNYGTYDVAAQYVALGLAVQPNHSSLLQLQQLVEQMQSTQSSNVGAQPNYDSFNFDF</sequence>
<proteinExistence type="predicted"/>
<keyword evidence="4" id="KW-1185">Reference proteome</keyword>
<keyword evidence="2" id="KW-0472">Membrane</keyword>
<keyword evidence="2" id="KW-1133">Transmembrane helix</keyword>
<dbReference type="Proteomes" id="UP001449178">
    <property type="component" value="Chromosome"/>
</dbReference>
<gene>
    <name evidence="3" type="ORF">WMO13_06855</name>
</gene>
<dbReference type="Gene3D" id="1.25.40.10">
    <property type="entry name" value="Tetratricopeptide repeat domain"/>
    <property type="match status" value="1"/>
</dbReference>
<feature type="region of interest" description="Disordered" evidence="1">
    <location>
        <begin position="192"/>
        <end position="214"/>
    </location>
</feature>
<feature type="compositionally biased region" description="Polar residues" evidence="1">
    <location>
        <begin position="39"/>
        <end position="55"/>
    </location>
</feature>
<dbReference type="InterPro" id="IPR011990">
    <property type="entry name" value="TPR-like_helical_dom_sf"/>
</dbReference>